<dbReference type="HOGENOM" id="CLU_2449740_0_0_7"/>
<organism evidence="1 2">
    <name type="scientific">Maridesulfovibrio hydrothermalis AM13 = DSM 14728</name>
    <dbReference type="NCBI Taxonomy" id="1121451"/>
    <lineage>
        <taxon>Bacteria</taxon>
        <taxon>Pseudomonadati</taxon>
        <taxon>Thermodesulfobacteriota</taxon>
        <taxon>Desulfovibrionia</taxon>
        <taxon>Desulfovibrionales</taxon>
        <taxon>Desulfovibrionaceae</taxon>
        <taxon>Maridesulfovibrio</taxon>
    </lineage>
</organism>
<evidence type="ECO:0000313" key="1">
    <source>
        <dbReference type="EMBL" id="CCO22889.1"/>
    </source>
</evidence>
<dbReference type="RefSeq" id="WP_015335497.1">
    <property type="nucleotide sequence ID" value="NC_020055.1"/>
</dbReference>
<dbReference type="Proteomes" id="UP000010808">
    <property type="component" value="Chromosome"/>
</dbReference>
<dbReference type="OrthoDB" id="5472103at2"/>
<gene>
    <name evidence="1" type="ORF">DESAM_20602</name>
</gene>
<name>L0R827_9BACT</name>
<accession>L0R827</accession>
<dbReference type="PATRIC" id="fig|1121451.3.peg.863"/>
<dbReference type="eggNOG" id="ENOG5032E1P">
    <property type="taxonomic scope" value="Bacteria"/>
</dbReference>
<protein>
    <submittedName>
        <fullName evidence="1">Uncharacterized protein</fullName>
    </submittedName>
</protein>
<dbReference type="STRING" id="1121451.DESAM_20602"/>
<sequence length="89" mass="9441">MAATIFDLGLSVEAVSLFLLIEGLEGSKIDPDKNCTAKSANITADICLAKWNGEDADFKRALSELLAVGAIKDNNSELGTTKPAAWKTK</sequence>
<keyword evidence="2" id="KW-1185">Reference proteome</keyword>
<evidence type="ECO:0000313" key="2">
    <source>
        <dbReference type="Proteomes" id="UP000010808"/>
    </source>
</evidence>
<proteinExistence type="predicted"/>
<dbReference type="AlphaFoldDB" id="L0R827"/>
<dbReference type="KEGG" id="dhy:DESAM_20602"/>
<reference evidence="1 2" key="1">
    <citation type="submission" date="2012-10" db="EMBL/GenBank/DDBJ databases">
        <authorList>
            <person name="Genoscope - CEA"/>
        </authorList>
    </citation>
    <scope>NUCLEOTIDE SEQUENCE [LARGE SCALE GENOMIC DNA]</scope>
    <source>
        <strain evidence="2">AM13 / DSM 14728</strain>
    </source>
</reference>
<dbReference type="EMBL" id="FO203522">
    <property type="protein sequence ID" value="CCO22889.1"/>
    <property type="molecule type" value="Genomic_DNA"/>
</dbReference>